<dbReference type="Proteomes" id="UP000184188">
    <property type="component" value="Unassembled WGS sequence"/>
</dbReference>
<dbReference type="AlphaFoldDB" id="A0A1L9S4S4"/>
<evidence type="ECO:0000313" key="2">
    <source>
        <dbReference type="Proteomes" id="UP000184188"/>
    </source>
</evidence>
<gene>
    <name evidence="1" type="ORF">ASPZODRAFT_137455</name>
</gene>
<keyword evidence="2" id="KW-1185">Reference proteome</keyword>
<reference evidence="2" key="1">
    <citation type="journal article" date="2017" name="Genome Biol.">
        <title>Comparative genomics reveals high biological diversity and specific adaptations in the industrially and medically important fungal genus Aspergillus.</title>
        <authorList>
            <person name="de Vries R.P."/>
            <person name="Riley R."/>
            <person name="Wiebenga A."/>
            <person name="Aguilar-Osorio G."/>
            <person name="Amillis S."/>
            <person name="Uchima C.A."/>
            <person name="Anderluh G."/>
            <person name="Asadollahi M."/>
            <person name="Askin M."/>
            <person name="Barry K."/>
            <person name="Battaglia E."/>
            <person name="Bayram O."/>
            <person name="Benocci T."/>
            <person name="Braus-Stromeyer S.A."/>
            <person name="Caldana C."/>
            <person name="Canovas D."/>
            <person name="Cerqueira G.C."/>
            <person name="Chen F."/>
            <person name="Chen W."/>
            <person name="Choi C."/>
            <person name="Clum A."/>
            <person name="Dos Santos R.A."/>
            <person name="Damasio A.R."/>
            <person name="Diallinas G."/>
            <person name="Emri T."/>
            <person name="Fekete E."/>
            <person name="Flipphi M."/>
            <person name="Freyberg S."/>
            <person name="Gallo A."/>
            <person name="Gournas C."/>
            <person name="Habgood R."/>
            <person name="Hainaut M."/>
            <person name="Harispe M.L."/>
            <person name="Henrissat B."/>
            <person name="Hilden K.S."/>
            <person name="Hope R."/>
            <person name="Hossain A."/>
            <person name="Karabika E."/>
            <person name="Karaffa L."/>
            <person name="Karanyi Z."/>
            <person name="Krasevec N."/>
            <person name="Kuo A."/>
            <person name="Kusch H."/>
            <person name="LaButti K."/>
            <person name="Lagendijk E.L."/>
            <person name="Lapidus A."/>
            <person name="Levasseur A."/>
            <person name="Lindquist E."/>
            <person name="Lipzen A."/>
            <person name="Logrieco A.F."/>
            <person name="MacCabe A."/>
            <person name="Maekelae M.R."/>
            <person name="Malavazi I."/>
            <person name="Melin P."/>
            <person name="Meyer V."/>
            <person name="Mielnichuk N."/>
            <person name="Miskei M."/>
            <person name="Molnar A.P."/>
            <person name="Mule G."/>
            <person name="Ngan C.Y."/>
            <person name="Orejas M."/>
            <person name="Orosz E."/>
            <person name="Ouedraogo J.P."/>
            <person name="Overkamp K.M."/>
            <person name="Park H.-S."/>
            <person name="Perrone G."/>
            <person name="Piumi F."/>
            <person name="Punt P.J."/>
            <person name="Ram A.F."/>
            <person name="Ramon A."/>
            <person name="Rauscher S."/>
            <person name="Record E."/>
            <person name="Riano-Pachon D.M."/>
            <person name="Robert V."/>
            <person name="Roehrig J."/>
            <person name="Ruller R."/>
            <person name="Salamov A."/>
            <person name="Salih N.S."/>
            <person name="Samson R.A."/>
            <person name="Sandor E."/>
            <person name="Sanguinetti M."/>
            <person name="Schuetze T."/>
            <person name="Sepcic K."/>
            <person name="Shelest E."/>
            <person name="Sherlock G."/>
            <person name="Sophianopoulou V."/>
            <person name="Squina F.M."/>
            <person name="Sun H."/>
            <person name="Susca A."/>
            <person name="Todd R.B."/>
            <person name="Tsang A."/>
            <person name="Unkles S.E."/>
            <person name="van de Wiele N."/>
            <person name="van Rossen-Uffink D."/>
            <person name="Oliveira J.V."/>
            <person name="Vesth T.C."/>
            <person name="Visser J."/>
            <person name="Yu J.-H."/>
            <person name="Zhou M."/>
            <person name="Andersen M.R."/>
            <person name="Archer D.B."/>
            <person name="Baker S.E."/>
            <person name="Benoit I."/>
            <person name="Brakhage A.A."/>
            <person name="Braus G.H."/>
            <person name="Fischer R."/>
            <person name="Frisvad J.C."/>
            <person name="Goldman G.H."/>
            <person name="Houbraken J."/>
            <person name="Oakley B."/>
            <person name="Pocsi I."/>
            <person name="Scazzocchio C."/>
            <person name="Seiboth B."/>
            <person name="vanKuyk P.A."/>
            <person name="Wortman J."/>
            <person name="Dyer P.S."/>
            <person name="Grigoriev I.V."/>
        </authorList>
    </citation>
    <scope>NUCLEOTIDE SEQUENCE [LARGE SCALE GENOMIC DNA]</scope>
    <source>
        <strain evidence="2">CBS 506.65</strain>
    </source>
</reference>
<accession>A0A1L9S4S4</accession>
<dbReference type="VEuPathDB" id="FungiDB:ASPZODRAFT_137455"/>
<dbReference type="RefSeq" id="XP_022576653.1">
    <property type="nucleotide sequence ID" value="XM_022724328.1"/>
</dbReference>
<name>A0A1L9S4S4_9EURO</name>
<protein>
    <submittedName>
        <fullName evidence="1">Uncharacterized protein</fullName>
    </submittedName>
</protein>
<dbReference type="OrthoDB" id="37659at2759"/>
<dbReference type="EMBL" id="KV878367">
    <property type="protein sequence ID" value="OJJ42143.1"/>
    <property type="molecule type" value="Genomic_DNA"/>
</dbReference>
<dbReference type="GeneID" id="34610793"/>
<organism evidence="1 2">
    <name type="scientific">Penicilliopsis zonata CBS 506.65</name>
    <dbReference type="NCBI Taxonomy" id="1073090"/>
    <lineage>
        <taxon>Eukaryota</taxon>
        <taxon>Fungi</taxon>
        <taxon>Dikarya</taxon>
        <taxon>Ascomycota</taxon>
        <taxon>Pezizomycotina</taxon>
        <taxon>Eurotiomycetes</taxon>
        <taxon>Eurotiomycetidae</taxon>
        <taxon>Eurotiales</taxon>
        <taxon>Aspergillaceae</taxon>
        <taxon>Penicilliopsis</taxon>
    </lineage>
</organism>
<sequence length="86" mass="9587">MGDSDARKSATISELIHMCDVPASNITAIKEAARNAPIHNEHPGYNCQDYILELLDDLEKEGIIDETDPDYQMKKELVTAKQEGRA</sequence>
<evidence type="ECO:0000313" key="1">
    <source>
        <dbReference type="EMBL" id="OJJ42143.1"/>
    </source>
</evidence>
<proteinExistence type="predicted"/>